<dbReference type="Gene3D" id="3.30.70.100">
    <property type="match status" value="1"/>
</dbReference>
<evidence type="ECO:0000256" key="1">
    <source>
        <dbReference type="ARBA" id="ARBA00005614"/>
    </source>
</evidence>
<dbReference type="PROSITE" id="PS00150">
    <property type="entry name" value="ACYLPHOSPHATASE_1"/>
    <property type="match status" value="1"/>
</dbReference>
<evidence type="ECO:0000256" key="3">
    <source>
        <dbReference type="ARBA" id="ARBA00015991"/>
    </source>
</evidence>
<dbReference type="EMBL" id="MJMJ01000023">
    <property type="protein sequence ID" value="OLQ88445.1"/>
    <property type="molecule type" value="Genomic_DNA"/>
</dbReference>
<dbReference type="STRING" id="1381081.BIY22_09820"/>
<feature type="active site" evidence="5">
    <location>
        <position position="20"/>
    </location>
</feature>
<evidence type="ECO:0000256" key="6">
    <source>
        <dbReference type="RuleBase" id="RU000553"/>
    </source>
</evidence>
<reference evidence="9 10" key="1">
    <citation type="submission" date="2016-09" db="EMBL/GenBank/DDBJ databases">
        <title>Genomic Taxonomy of the Vibrionaceae.</title>
        <authorList>
            <person name="Gonzalez-Castillo A."/>
            <person name="Gomez-Gil B."/>
            <person name="Enciso-Ibarra K."/>
        </authorList>
    </citation>
    <scope>NUCLEOTIDE SEQUENCE [LARGE SCALE GENOMIC DNA]</scope>
    <source>
        <strain evidence="9 10">CAIM 703</strain>
    </source>
</reference>
<evidence type="ECO:0000256" key="5">
    <source>
        <dbReference type="PROSITE-ProRule" id="PRU00520"/>
    </source>
</evidence>
<dbReference type="GO" id="GO:0003998">
    <property type="term" value="F:acylphosphatase activity"/>
    <property type="evidence" value="ECO:0007669"/>
    <property type="project" value="UniProtKB-EC"/>
</dbReference>
<name>A0A1Q9HFD6_9VIBR</name>
<feature type="domain" description="Acylphosphatase-like" evidence="8">
    <location>
        <begin position="5"/>
        <end position="90"/>
    </location>
</feature>
<comment type="catalytic activity">
    <reaction evidence="4 5 6">
        <text>an acyl phosphate + H2O = a carboxylate + phosphate + H(+)</text>
        <dbReference type="Rhea" id="RHEA:14965"/>
        <dbReference type="ChEBI" id="CHEBI:15377"/>
        <dbReference type="ChEBI" id="CHEBI:15378"/>
        <dbReference type="ChEBI" id="CHEBI:29067"/>
        <dbReference type="ChEBI" id="CHEBI:43474"/>
        <dbReference type="ChEBI" id="CHEBI:59918"/>
        <dbReference type="EC" id="3.6.1.7"/>
    </reaction>
</comment>
<dbReference type="Proteomes" id="UP000186313">
    <property type="component" value="Unassembled WGS sequence"/>
</dbReference>
<dbReference type="Pfam" id="PF00708">
    <property type="entry name" value="Acylphosphatase"/>
    <property type="match status" value="1"/>
</dbReference>
<dbReference type="InterPro" id="IPR036046">
    <property type="entry name" value="Acylphosphatase-like_dom_sf"/>
</dbReference>
<comment type="caution">
    <text evidence="9">The sequence shown here is derived from an EMBL/GenBank/DDBJ whole genome shotgun (WGS) entry which is preliminary data.</text>
</comment>
<dbReference type="SUPFAM" id="SSF54975">
    <property type="entry name" value="Acylphosphatase/BLUF domain-like"/>
    <property type="match status" value="1"/>
</dbReference>
<dbReference type="InterPro" id="IPR017968">
    <property type="entry name" value="Acylphosphatase_CS"/>
</dbReference>
<gene>
    <name evidence="9" type="ORF">BIY22_09820</name>
</gene>
<evidence type="ECO:0000256" key="2">
    <source>
        <dbReference type="ARBA" id="ARBA00012150"/>
    </source>
</evidence>
<organism evidence="9 10">
    <name type="scientific">Vibrio panuliri</name>
    <dbReference type="NCBI Taxonomy" id="1381081"/>
    <lineage>
        <taxon>Bacteria</taxon>
        <taxon>Pseudomonadati</taxon>
        <taxon>Pseudomonadota</taxon>
        <taxon>Gammaproteobacteria</taxon>
        <taxon>Vibrionales</taxon>
        <taxon>Vibrionaceae</taxon>
        <taxon>Vibrio</taxon>
    </lineage>
</organism>
<dbReference type="RefSeq" id="WP_075709617.1">
    <property type="nucleotide sequence ID" value="NZ_MJMJ01000023.1"/>
</dbReference>
<evidence type="ECO:0000313" key="9">
    <source>
        <dbReference type="EMBL" id="OLQ88445.1"/>
    </source>
</evidence>
<dbReference type="PANTHER" id="PTHR47268:SF4">
    <property type="entry name" value="ACYLPHOSPHATASE"/>
    <property type="match status" value="1"/>
</dbReference>
<dbReference type="PANTHER" id="PTHR47268">
    <property type="entry name" value="ACYLPHOSPHATASE"/>
    <property type="match status" value="1"/>
</dbReference>
<dbReference type="EC" id="3.6.1.7" evidence="2 5"/>
<dbReference type="NCBIfam" id="NF011000">
    <property type="entry name" value="PRK14426.1"/>
    <property type="match status" value="1"/>
</dbReference>
<dbReference type="AlphaFoldDB" id="A0A1Q9HFD6"/>
<dbReference type="PROSITE" id="PS00151">
    <property type="entry name" value="ACYLPHOSPHATASE_2"/>
    <property type="match status" value="1"/>
</dbReference>
<evidence type="ECO:0000256" key="7">
    <source>
        <dbReference type="RuleBase" id="RU004168"/>
    </source>
</evidence>
<keyword evidence="5 6" id="KW-0378">Hydrolase</keyword>
<evidence type="ECO:0000256" key="4">
    <source>
        <dbReference type="ARBA" id="ARBA00047645"/>
    </source>
</evidence>
<dbReference type="InterPro" id="IPR001792">
    <property type="entry name" value="Acylphosphatase-like_dom"/>
</dbReference>
<sequence length="90" mass="10273">MDLSTTKFIVSGRVQGVGFRYHTAYFGLKLGATGYAKNLWDGDVEVMITGNEEQINQMHHYLLDGPRSARVDNLRREEVDYQAFKGFDIL</sequence>
<protein>
    <recommendedName>
        <fullName evidence="3 5">Acylphosphatase</fullName>
        <ecNumber evidence="2 5">3.6.1.7</ecNumber>
    </recommendedName>
</protein>
<evidence type="ECO:0000259" key="8">
    <source>
        <dbReference type="PROSITE" id="PS51160"/>
    </source>
</evidence>
<accession>A0A1Q9HFD6</accession>
<dbReference type="InterPro" id="IPR020456">
    <property type="entry name" value="Acylphosphatase"/>
</dbReference>
<feature type="active site" evidence="5">
    <location>
        <position position="38"/>
    </location>
</feature>
<dbReference type="PROSITE" id="PS51160">
    <property type="entry name" value="ACYLPHOSPHATASE_3"/>
    <property type="match status" value="1"/>
</dbReference>
<proteinExistence type="inferred from homology"/>
<dbReference type="OrthoDB" id="5295388at2"/>
<evidence type="ECO:0000313" key="10">
    <source>
        <dbReference type="Proteomes" id="UP000186313"/>
    </source>
</evidence>
<comment type="similarity">
    <text evidence="1 7">Belongs to the acylphosphatase family.</text>
</comment>